<dbReference type="EMBL" id="REGN01001667">
    <property type="protein sequence ID" value="RNA33233.1"/>
    <property type="molecule type" value="Genomic_DNA"/>
</dbReference>
<dbReference type="AlphaFoldDB" id="A0A3M7SBL5"/>
<accession>A0A3M7SBL5</accession>
<dbReference type="Proteomes" id="UP000276133">
    <property type="component" value="Unassembled WGS sequence"/>
</dbReference>
<sequence length="61" mass="7371">MWSERKTRILGLQSMSVAVYDNSANLYTFNLKHKFQTSIWQKTCKKNLQHKKLWELNKIKN</sequence>
<evidence type="ECO:0000313" key="1">
    <source>
        <dbReference type="EMBL" id="RNA33233.1"/>
    </source>
</evidence>
<organism evidence="1 2">
    <name type="scientific">Brachionus plicatilis</name>
    <name type="common">Marine rotifer</name>
    <name type="synonym">Brachionus muelleri</name>
    <dbReference type="NCBI Taxonomy" id="10195"/>
    <lineage>
        <taxon>Eukaryota</taxon>
        <taxon>Metazoa</taxon>
        <taxon>Spiralia</taxon>
        <taxon>Gnathifera</taxon>
        <taxon>Rotifera</taxon>
        <taxon>Eurotatoria</taxon>
        <taxon>Monogononta</taxon>
        <taxon>Pseudotrocha</taxon>
        <taxon>Ploima</taxon>
        <taxon>Brachionidae</taxon>
        <taxon>Brachionus</taxon>
    </lineage>
</organism>
<name>A0A3M7SBL5_BRAPC</name>
<evidence type="ECO:0000313" key="2">
    <source>
        <dbReference type="Proteomes" id="UP000276133"/>
    </source>
</evidence>
<reference evidence="1 2" key="1">
    <citation type="journal article" date="2018" name="Sci. Rep.">
        <title>Genomic signatures of local adaptation to the degree of environmental predictability in rotifers.</title>
        <authorList>
            <person name="Franch-Gras L."/>
            <person name="Hahn C."/>
            <person name="Garcia-Roger E.M."/>
            <person name="Carmona M.J."/>
            <person name="Serra M."/>
            <person name="Gomez A."/>
        </authorList>
    </citation>
    <scope>NUCLEOTIDE SEQUENCE [LARGE SCALE GENOMIC DNA]</scope>
    <source>
        <strain evidence="1">HYR1</strain>
    </source>
</reference>
<keyword evidence="2" id="KW-1185">Reference proteome</keyword>
<gene>
    <name evidence="1" type="ORF">BpHYR1_014236</name>
</gene>
<protein>
    <submittedName>
        <fullName evidence="1">Uncharacterized protein</fullName>
    </submittedName>
</protein>
<proteinExistence type="predicted"/>
<comment type="caution">
    <text evidence="1">The sequence shown here is derived from an EMBL/GenBank/DDBJ whole genome shotgun (WGS) entry which is preliminary data.</text>
</comment>